<feature type="domain" description="ABC transmembrane type-1" evidence="8">
    <location>
        <begin position="98"/>
        <end position="315"/>
    </location>
</feature>
<dbReference type="Gene3D" id="1.10.3720.10">
    <property type="entry name" value="MetI-like"/>
    <property type="match status" value="1"/>
</dbReference>
<dbReference type="CDD" id="cd06261">
    <property type="entry name" value="TM_PBP2"/>
    <property type="match status" value="1"/>
</dbReference>
<dbReference type="PROSITE" id="PS50928">
    <property type="entry name" value="ABC_TM1"/>
    <property type="match status" value="1"/>
</dbReference>
<dbReference type="AlphaFoldDB" id="A0A516R0W4"/>
<evidence type="ECO:0000256" key="4">
    <source>
        <dbReference type="ARBA" id="ARBA00022692"/>
    </source>
</evidence>
<dbReference type="EMBL" id="CP040916">
    <property type="protein sequence ID" value="QDQ09298.1"/>
    <property type="molecule type" value="Genomic_DNA"/>
</dbReference>
<dbReference type="Proteomes" id="UP000316806">
    <property type="component" value="Chromosome"/>
</dbReference>
<evidence type="ECO:0000256" key="7">
    <source>
        <dbReference type="RuleBase" id="RU363032"/>
    </source>
</evidence>
<feature type="transmembrane region" description="Helical" evidence="7">
    <location>
        <begin position="131"/>
        <end position="151"/>
    </location>
</feature>
<dbReference type="PANTHER" id="PTHR30193:SF18">
    <property type="entry name" value="OSMOPROTECTIVE COMPOUNDS UPTAKE PERMEASE PROTEIN GGTC"/>
    <property type="match status" value="1"/>
</dbReference>
<dbReference type="InterPro" id="IPR051393">
    <property type="entry name" value="ABC_transporter_permease"/>
</dbReference>
<dbReference type="PANTHER" id="PTHR30193">
    <property type="entry name" value="ABC TRANSPORTER PERMEASE PROTEIN"/>
    <property type="match status" value="1"/>
</dbReference>
<dbReference type="InterPro" id="IPR000515">
    <property type="entry name" value="MetI-like"/>
</dbReference>
<keyword evidence="6 7" id="KW-0472">Membrane</keyword>
<dbReference type="GO" id="GO:0055085">
    <property type="term" value="P:transmembrane transport"/>
    <property type="evidence" value="ECO:0007669"/>
    <property type="project" value="InterPro"/>
</dbReference>
<organism evidence="9 10">
    <name type="scientific">Streptomyces spectabilis</name>
    <dbReference type="NCBI Taxonomy" id="68270"/>
    <lineage>
        <taxon>Bacteria</taxon>
        <taxon>Bacillati</taxon>
        <taxon>Actinomycetota</taxon>
        <taxon>Actinomycetes</taxon>
        <taxon>Kitasatosporales</taxon>
        <taxon>Streptomycetaceae</taxon>
        <taxon>Streptomyces</taxon>
    </lineage>
</organism>
<evidence type="ECO:0000256" key="6">
    <source>
        <dbReference type="ARBA" id="ARBA00023136"/>
    </source>
</evidence>
<feature type="transmembrane region" description="Helical" evidence="7">
    <location>
        <begin position="190"/>
        <end position="213"/>
    </location>
</feature>
<dbReference type="GO" id="GO:0005886">
    <property type="term" value="C:plasma membrane"/>
    <property type="evidence" value="ECO:0007669"/>
    <property type="project" value="UniProtKB-SubCell"/>
</dbReference>
<evidence type="ECO:0000256" key="5">
    <source>
        <dbReference type="ARBA" id="ARBA00022989"/>
    </source>
</evidence>
<keyword evidence="2 7" id="KW-0813">Transport</keyword>
<reference evidence="9 10" key="1">
    <citation type="journal article" date="2019" name="J. Ind. Microbiol. Biotechnol.">
        <title>The complete genomic sequence of Streptomyces spectabilis NRRL-2792 and identification of secondary metabolite biosynthetic gene clusters.</title>
        <authorList>
            <person name="Sinha A."/>
            <person name="Phillips-Salemka S."/>
            <person name="Niraula T.A."/>
            <person name="Short K.A."/>
            <person name="Niraula N.P."/>
        </authorList>
    </citation>
    <scope>NUCLEOTIDE SEQUENCE [LARGE SCALE GENOMIC DNA]</scope>
    <source>
        <strain evidence="9 10">NRRL 2792</strain>
    </source>
</reference>
<feature type="transmembrane region" description="Helical" evidence="7">
    <location>
        <begin position="102"/>
        <end position="124"/>
    </location>
</feature>
<keyword evidence="5 7" id="KW-1133">Transmembrane helix</keyword>
<keyword evidence="3" id="KW-1003">Cell membrane</keyword>
<evidence type="ECO:0000256" key="3">
    <source>
        <dbReference type="ARBA" id="ARBA00022475"/>
    </source>
</evidence>
<name>A0A516R0W4_STRST</name>
<dbReference type="RefSeq" id="WP_144000877.1">
    <property type="nucleotide sequence ID" value="NZ_CP040916.1"/>
</dbReference>
<dbReference type="Pfam" id="PF00528">
    <property type="entry name" value="BPD_transp_1"/>
    <property type="match status" value="1"/>
</dbReference>
<accession>A0A516R0W4</accession>
<keyword evidence="4 7" id="KW-0812">Transmembrane</keyword>
<proteinExistence type="inferred from homology"/>
<comment type="similarity">
    <text evidence="7">Belongs to the binding-protein-dependent transport system permease family.</text>
</comment>
<protein>
    <submittedName>
        <fullName evidence="9">Sugar ABC transporter permease</fullName>
    </submittedName>
</protein>
<dbReference type="InterPro" id="IPR035906">
    <property type="entry name" value="MetI-like_sf"/>
</dbReference>
<dbReference type="SUPFAM" id="SSF161098">
    <property type="entry name" value="MetI-like"/>
    <property type="match status" value="1"/>
</dbReference>
<feature type="transmembrane region" description="Helical" evidence="7">
    <location>
        <begin position="234"/>
        <end position="253"/>
    </location>
</feature>
<evidence type="ECO:0000256" key="1">
    <source>
        <dbReference type="ARBA" id="ARBA00004651"/>
    </source>
</evidence>
<evidence type="ECO:0000313" key="9">
    <source>
        <dbReference type="EMBL" id="QDQ09298.1"/>
    </source>
</evidence>
<feature type="transmembrane region" description="Helical" evidence="7">
    <location>
        <begin position="45"/>
        <end position="64"/>
    </location>
</feature>
<evidence type="ECO:0000256" key="2">
    <source>
        <dbReference type="ARBA" id="ARBA00022448"/>
    </source>
</evidence>
<feature type="transmembrane region" description="Helical" evidence="7">
    <location>
        <begin position="12"/>
        <end position="33"/>
    </location>
</feature>
<comment type="subcellular location">
    <subcellularLocation>
        <location evidence="1 7">Cell membrane</location>
        <topology evidence="1 7">Multi-pass membrane protein</topology>
    </subcellularLocation>
</comment>
<sequence length="321" mass="34921">MSFDLLTQQPKLLYLLHGVLAFGAVVCLILVLLHRGPTRRRGAAFLLLAPALLLLTVGLVLPGLRTLTLSFKDGTGETWVGLDNYVWLFTDPEALTALRNTLAWVVLVPLLVTAAGLLYAAAVVRSRFRALALSLVLLPMALSFVGAGLIWKFVYAYRPAEADQIGLLNQIVVALGGEPRQWLVESPWNVLFLIVAMVWTQTGFAAVLLAGAIKAVPDEVVEAARLDGASPRQIFWRVTVPLVRPTLLVVALAEVIGTFKAFDIVRTMTGGQFDTGVLAHEMYTQSFRYGQTGRGAALAVLLFVLVTPVVAHKLRTQRSAR</sequence>
<evidence type="ECO:0000313" key="10">
    <source>
        <dbReference type="Proteomes" id="UP000316806"/>
    </source>
</evidence>
<feature type="transmembrane region" description="Helical" evidence="7">
    <location>
        <begin position="292"/>
        <end position="311"/>
    </location>
</feature>
<gene>
    <name evidence="9" type="ORF">FH965_00905</name>
</gene>
<evidence type="ECO:0000259" key="8">
    <source>
        <dbReference type="PROSITE" id="PS50928"/>
    </source>
</evidence>